<comment type="caution">
    <text evidence="2">The sequence shown here is derived from an EMBL/GenBank/DDBJ whole genome shotgun (WGS) entry which is preliminary data.</text>
</comment>
<dbReference type="InterPro" id="IPR002048">
    <property type="entry name" value="EF_hand_dom"/>
</dbReference>
<dbReference type="Gene3D" id="1.10.238.10">
    <property type="entry name" value="EF-hand"/>
    <property type="match status" value="1"/>
</dbReference>
<dbReference type="PROSITE" id="PS50222">
    <property type="entry name" value="EF_HAND_2"/>
    <property type="match status" value="1"/>
</dbReference>
<accession>A0ABR2M7R9</accession>
<reference evidence="2 3" key="1">
    <citation type="journal article" date="2022" name="Nat. Plants">
        <title>Genomes of leafy and leafless Platanthera orchids illuminate the evolution of mycoheterotrophy.</title>
        <authorList>
            <person name="Li M.H."/>
            <person name="Liu K.W."/>
            <person name="Li Z."/>
            <person name="Lu H.C."/>
            <person name="Ye Q.L."/>
            <person name="Zhang D."/>
            <person name="Wang J.Y."/>
            <person name="Li Y.F."/>
            <person name="Zhong Z.M."/>
            <person name="Liu X."/>
            <person name="Yu X."/>
            <person name="Liu D.K."/>
            <person name="Tu X.D."/>
            <person name="Liu B."/>
            <person name="Hao Y."/>
            <person name="Liao X.Y."/>
            <person name="Jiang Y.T."/>
            <person name="Sun W.H."/>
            <person name="Chen J."/>
            <person name="Chen Y.Q."/>
            <person name="Ai Y."/>
            <person name="Zhai J.W."/>
            <person name="Wu S.S."/>
            <person name="Zhou Z."/>
            <person name="Hsiao Y.Y."/>
            <person name="Wu W.L."/>
            <person name="Chen Y.Y."/>
            <person name="Lin Y.F."/>
            <person name="Hsu J.L."/>
            <person name="Li C.Y."/>
            <person name="Wang Z.W."/>
            <person name="Zhao X."/>
            <person name="Zhong W.Y."/>
            <person name="Ma X.K."/>
            <person name="Ma L."/>
            <person name="Huang J."/>
            <person name="Chen G.Z."/>
            <person name="Huang M.Z."/>
            <person name="Huang L."/>
            <person name="Peng D.H."/>
            <person name="Luo Y.B."/>
            <person name="Zou S.Q."/>
            <person name="Chen S.P."/>
            <person name="Lan S."/>
            <person name="Tsai W.C."/>
            <person name="Van de Peer Y."/>
            <person name="Liu Z.J."/>
        </authorList>
    </citation>
    <scope>NUCLEOTIDE SEQUENCE [LARGE SCALE GENOMIC DNA]</scope>
    <source>
        <strain evidence="2">Lor288</strain>
    </source>
</reference>
<feature type="domain" description="EF-hand" evidence="1">
    <location>
        <begin position="74"/>
        <end position="92"/>
    </location>
</feature>
<organism evidence="2 3">
    <name type="scientific">Platanthera guangdongensis</name>
    <dbReference type="NCBI Taxonomy" id="2320717"/>
    <lineage>
        <taxon>Eukaryota</taxon>
        <taxon>Viridiplantae</taxon>
        <taxon>Streptophyta</taxon>
        <taxon>Embryophyta</taxon>
        <taxon>Tracheophyta</taxon>
        <taxon>Spermatophyta</taxon>
        <taxon>Magnoliopsida</taxon>
        <taxon>Liliopsida</taxon>
        <taxon>Asparagales</taxon>
        <taxon>Orchidaceae</taxon>
        <taxon>Orchidoideae</taxon>
        <taxon>Orchideae</taxon>
        <taxon>Orchidinae</taxon>
        <taxon>Platanthera</taxon>
    </lineage>
</organism>
<dbReference type="EMBL" id="JBBWWR010000011">
    <property type="protein sequence ID" value="KAK8960197.1"/>
    <property type="molecule type" value="Genomic_DNA"/>
</dbReference>
<name>A0ABR2M7R9_9ASPA</name>
<evidence type="ECO:0000313" key="3">
    <source>
        <dbReference type="Proteomes" id="UP001412067"/>
    </source>
</evidence>
<evidence type="ECO:0000313" key="2">
    <source>
        <dbReference type="EMBL" id="KAK8960197.1"/>
    </source>
</evidence>
<sequence>MREARVAFSDLTCPQLSGRAFCPALSRPHKSLAFFIKLERDKDKDGRLNFQEYFNGLFDSLRNVEEAFNHLATSDEARSNILFQKLDKDNDG</sequence>
<dbReference type="Proteomes" id="UP001412067">
    <property type="component" value="Unassembled WGS sequence"/>
</dbReference>
<proteinExistence type="predicted"/>
<dbReference type="SUPFAM" id="SSF47473">
    <property type="entry name" value="EF-hand"/>
    <property type="match status" value="1"/>
</dbReference>
<evidence type="ECO:0000259" key="1">
    <source>
        <dbReference type="PROSITE" id="PS50222"/>
    </source>
</evidence>
<gene>
    <name evidence="2" type="ORF">KSP40_PGU018909</name>
</gene>
<protein>
    <recommendedName>
        <fullName evidence="1">EF-hand domain-containing protein</fullName>
    </recommendedName>
</protein>
<dbReference type="InterPro" id="IPR011992">
    <property type="entry name" value="EF-hand-dom_pair"/>
</dbReference>
<keyword evidence="3" id="KW-1185">Reference proteome</keyword>